<sequence length="283" mass="30841">MSPTIREVIQESESRLSGVDSPRLSAELLLAHALGCPRLTLTLDRDRALSDHELASVEALIRRREGGEPVAYILGTREFYGLDFLVTPAVLIPRPETEHIVEEVEKAFDKRAEFRFADLGTGSGILAVTIATLFPGASGVAVDISAEALAVAEENAKAHGVADRIDFQRLDFTRETVEGEFDLIVSNPPYVTQREFEEASREVTAFEPTGALVSGEDGLDHVRAMLPGIVTSLKHGGRLLMEIGFGQGDAIVRIITNNYSIFDEVTVLKDLAGLDRVVSTKRL</sequence>
<dbReference type="InterPro" id="IPR004556">
    <property type="entry name" value="HemK-like"/>
</dbReference>
<evidence type="ECO:0000313" key="10">
    <source>
        <dbReference type="Proteomes" id="UP000055611"/>
    </source>
</evidence>
<feature type="domain" description="Release factor glutamine methyltransferase N-terminal" evidence="7">
    <location>
        <begin position="7"/>
        <end position="75"/>
    </location>
</feature>
<dbReference type="GO" id="GO:0102559">
    <property type="term" value="F:peptide chain release factor N(5)-glutamine methyltransferase activity"/>
    <property type="evidence" value="ECO:0007669"/>
    <property type="project" value="UniProtKB-EC"/>
</dbReference>
<feature type="domain" description="Methyltransferase small" evidence="6">
    <location>
        <begin position="107"/>
        <end position="196"/>
    </location>
</feature>
<evidence type="ECO:0000313" key="9">
    <source>
        <dbReference type="EMBL" id="TDT90020.1"/>
    </source>
</evidence>
<dbReference type="InterPro" id="IPR002052">
    <property type="entry name" value="DNA_methylase_N6_adenine_CS"/>
</dbReference>
<organism evidence="9 11">
    <name type="scientific">Pseudodesulfovibrio indicus</name>
    <dbReference type="NCBI Taxonomy" id="1716143"/>
    <lineage>
        <taxon>Bacteria</taxon>
        <taxon>Pseudomonadati</taxon>
        <taxon>Thermodesulfobacteriota</taxon>
        <taxon>Desulfovibrionia</taxon>
        <taxon>Desulfovibrionales</taxon>
        <taxon>Desulfovibrionaceae</taxon>
    </lineage>
</organism>
<evidence type="ECO:0000256" key="4">
    <source>
        <dbReference type="ARBA" id="ARBA00048391"/>
    </source>
</evidence>
<dbReference type="Gene3D" id="1.10.8.10">
    <property type="entry name" value="DNA helicase RuvA subunit, C-terminal domain"/>
    <property type="match status" value="1"/>
</dbReference>
<dbReference type="InterPro" id="IPR040758">
    <property type="entry name" value="PrmC_N"/>
</dbReference>
<dbReference type="Pfam" id="PF05175">
    <property type="entry name" value="MTS"/>
    <property type="match status" value="1"/>
</dbReference>
<dbReference type="AlphaFoldDB" id="A0A126QNQ6"/>
<comment type="similarity">
    <text evidence="5">Belongs to the protein N5-glutamine methyltransferase family. PrmC subfamily.</text>
</comment>
<dbReference type="Gene3D" id="3.40.50.150">
    <property type="entry name" value="Vaccinia Virus protein VP39"/>
    <property type="match status" value="1"/>
</dbReference>
<reference evidence="8 10" key="1">
    <citation type="journal article" date="2016" name="Front. Microbiol.">
        <title>Genome Sequence of the Piezophilic, Mesophilic Sulfate-Reducing Bacterium Desulfovibrio indicus J2T.</title>
        <authorList>
            <person name="Cao J."/>
            <person name="Maignien L."/>
            <person name="Shao Z."/>
            <person name="Alain K."/>
            <person name="Jebbar M."/>
        </authorList>
    </citation>
    <scope>NUCLEOTIDE SEQUENCE [LARGE SCALE GENOMIC DNA]</scope>
    <source>
        <strain evidence="8 10">J2</strain>
    </source>
</reference>
<dbReference type="PROSITE" id="PS00092">
    <property type="entry name" value="N6_MTASE"/>
    <property type="match status" value="1"/>
</dbReference>
<dbReference type="EC" id="2.1.1.297" evidence="5"/>
<feature type="binding site" evidence="5">
    <location>
        <position position="172"/>
    </location>
    <ligand>
        <name>S-adenosyl-L-methionine</name>
        <dbReference type="ChEBI" id="CHEBI:59789"/>
    </ligand>
</feature>
<dbReference type="GO" id="GO:0003676">
    <property type="term" value="F:nucleic acid binding"/>
    <property type="evidence" value="ECO:0007669"/>
    <property type="project" value="InterPro"/>
</dbReference>
<feature type="binding site" evidence="5">
    <location>
        <begin position="120"/>
        <end position="124"/>
    </location>
    <ligand>
        <name>S-adenosyl-L-methionine</name>
        <dbReference type="ChEBI" id="CHEBI:59789"/>
    </ligand>
</feature>
<protein>
    <recommendedName>
        <fullName evidence="5">Release factor glutamine methyltransferase</fullName>
        <shortName evidence="5">RF MTase</shortName>
        <ecNumber evidence="5">2.1.1.297</ecNumber>
    </recommendedName>
    <alternativeName>
        <fullName evidence="5">N5-glutamine methyltransferase PrmC</fullName>
    </alternativeName>
    <alternativeName>
        <fullName evidence="5">Protein-(glutamine-N5) MTase PrmC</fullName>
    </alternativeName>
    <alternativeName>
        <fullName evidence="5">Protein-glutamine N-methyltransferase PrmC</fullName>
    </alternativeName>
</protein>
<accession>A0A126QNQ6</accession>
<evidence type="ECO:0000256" key="1">
    <source>
        <dbReference type="ARBA" id="ARBA00022603"/>
    </source>
</evidence>
<dbReference type="CDD" id="cd02440">
    <property type="entry name" value="AdoMet_MTases"/>
    <property type="match status" value="1"/>
</dbReference>
<dbReference type="PANTHER" id="PTHR18895:SF74">
    <property type="entry name" value="MTRF1L RELEASE FACTOR GLUTAMINE METHYLTRANSFERASE"/>
    <property type="match status" value="1"/>
</dbReference>
<dbReference type="InterPro" id="IPR019874">
    <property type="entry name" value="RF_methyltr_PrmC"/>
</dbReference>
<dbReference type="Proteomes" id="UP000055611">
    <property type="component" value="Chromosome"/>
</dbReference>
<reference evidence="9 11" key="2">
    <citation type="submission" date="2019-03" db="EMBL/GenBank/DDBJ databases">
        <title>Genomic Encyclopedia of Type Strains, Phase IV (KMG-IV): sequencing the most valuable type-strain genomes for metagenomic binning, comparative biology and taxonomic classification.</title>
        <authorList>
            <person name="Goeker M."/>
        </authorList>
    </citation>
    <scope>NUCLEOTIDE SEQUENCE [LARGE SCALE GENOMIC DNA]</scope>
    <source>
        <strain evidence="9 11">DSM 101483</strain>
    </source>
</reference>
<dbReference type="NCBIfam" id="TIGR03534">
    <property type="entry name" value="RF_mod_PrmC"/>
    <property type="match status" value="1"/>
</dbReference>
<name>A0A126QNQ6_9BACT</name>
<evidence type="ECO:0000256" key="3">
    <source>
        <dbReference type="ARBA" id="ARBA00022691"/>
    </source>
</evidence>
<keyword evidence="2 5" id="KW-0808">Transferase</keyword>
<comment type="catalytic activity">
    <reaction evidence="4 5">
        <text>L-glutaminyl-[peptide chain release factor] + S-adenosyl-L-methionine = N(5)-methyl-L-glutaminyl-[peptide chain release factor] + S-adenosyl-L-homocysteine + H(+)</text>
        <dbReference type="Rhea" id="RHEA:42896"/>
        <dbReference type="Rhea" id="RHEA-COMP:10271"/>
        <dbReference type="Rhea" id="RHEA-COMP:10272"/>
        <dbReference type="ChEBI" id="CHEBI:15378"/>
        <dbReference type="ChEBI" id="CHEBI:30011"/>
        <dbReference type="ChEBI" id="CHEBI:57856"/>
        <dbReference type="ChEBI" id="CHEBI:59789"/>
        <dbReference type="ChEBI" id="CHEBI:61891"/>
        <dbReference type="EC" id="2.1.1.297"/>
    </reaction>
</comment>
<gene>
    <name evidence="5" type="primary">prmC</name>
    <name evidence="8" type="ORF">AWY79_11040</name>
    <name evidence="9" type="ORF">EDC59_103324</name>
</gene>
<keyword evidence="3 5" id="KW-0949">S-adenosyl-L-methionine</keyword>
<evidence type="ECO:0000313" key="8">
    <source>
        <dbReference type="EMBL" id="AMK11612.1"/>
    </source>
</evidence>
<evidence type="ECO:0000256" key="2">
    <source>
        <dbReference type="ARBA" id="ARBA00022679"/>
    </source>
</evidence>
<evidence type="ECO:0000313" key="11">
    <source>
        <dbReference type="Proteomes" id="UP000295506"/>
    </source>
</evidence>
<dbReference type="Pfam" id="PF17827">
    <property type="entry name" value="PrmC_N"/>
    <property type="match status" value="1"/>
</dbReference>
<dbReference type="OrthoDB" id="9800643at2"/>
<dbReference type="InterPro" id="IPR050320">
    <property type="entry name" value="N5-glutamine_MTase"/>
</dbReference>
<evidence type="ECO:0000259" key="6">
    <source>
        <dbReference type="Pfam" id="PF05175"/>
    </source>
</evidence>
<feature type="binding site" evidence="5">
    <location>
        <position position="143"/>
    </location>
    <ligand>
        <name>S-adenosyl-L-methionine</name>
        <dbReference type="ChEBI" id="CHEBI:59789"/>
    </ligand>
</feature>
<dbReference type="SUPFAM" id="SSF53335">
    <property type="entry name" value="S-adenosyl-L-methionine-dependent methyltransferases"/>
    <property type="match status" value="1"/>
</dbReference>
<dbReference type="EMBL" id="CP014206">
    <property type="protein sequence ID" value="AMK11612.1"/>
    <property type="molecule type" value="Genomic_DNA"/>
</dbReference>
<keyword evidence="10" id="KW-1185">Reference proteome</keyword>
<evidence type="ECO:0000256" key="5">
    <source>
        <dbReference type="HAMAP-Rule" id="MF_02126"/>
    </source>
</evidence>
<dbReference type="InterPro" id="IPR029063">
    <property type="entry name" value="SAM-dependent_MTases_sf"/>
</dbReference>
<evidence type="ECO:0000259" key="7">
    <source>
        <dbReference type="Pfam" id="PF17827"/>
    </source>
</evidence>
<dbReference type="EMBL" id="SOBK01000003">
    <property type="protein sequence ID" value="TDT90020.1"/>
    <property type="molecule type" value="Genomic_DNA"/>
</dbReference>
<keyword evidence="1 5" id="KW-0489">Methyltransferase</keyword>
<dbReference type="RefSeq" id="WP_066803656.1">
    <property type="nucleotide sequence ID" value="NZ_CP014206.1"/>
</dbReference>
<dbReference type="InterPro" id="IPR007848">
    <property type="entry name" value="Small_mtfrase_dom"/>
</dbReference>
<dbReference type="GO" id="GO:0032259">
    <property type="term" value="P:methylation"/>
    <property type="evidence" value="ECO:0007669"/>
    <property type="project" value="UniProtKB-KW"/>
</dbReference>
<comment type="function">
    <text evidence="5">Methylates the class 1 translation termination release factors RF1/PrfA and RF2/PrfB on the glutamine residue of the universally conserved GGQ motif.</text>
</comment>
<dbReference type="HAMAP" id="MF_02126">
    <property type="entry name" value="RF_methyltr_PrmC"/>
    <property type="match status" value="1"/>
</dbReference>
<dbReference type="PANTHER" id="PTHR18895">
    <property type="entry name" value="HEMK METHYLTRANSFERASE"/>
    <property type="match status" value="1"/>
</dbReference>
<proteinExistence type="inferred from homology"/>
<feature type="binding site" evidence="5">
    <location>
        <begin position="187"/>
        <end position="190"/>
    </location>
    <ligand>
        <name>substrate</name>
    </ligand>
</feature>
<dbReference type="Proteomes" id="UP000295506">
    <property type="component" value="Unassembled WGS sequence"/>
</dbReference>
<dbReference type="NCBIfam" id="TIGR00536">
    <property type="entry name" value="hemK_fam"/>
    <property type="match status" value="1"/>
</dbReference>
<dbReference type="KEGG" id="dej:AWY79_11040"/>
<feature type="binding site" evidence="5">
    <location>
        <position position="187"/>
    </location>
    <ligand>
        <name>S-adenosyl-L-methionine</name>
        <dbReference type="ChEBI" id="CHEBI:59789"/>
    </ligand>
</feature>